<proteinExistence type="predicted"/>
<comment type="caution">
    <text evidence="1">The sequence shown here is derived from an EMBL/GenBank/DDBJ whole genome shotgun (WGS) entry which is preliminary data.</text>
</comment>
<reference evidence="1 2" key="1">
    <citation type="submission" date="2015-09" db="EMBL/GenBank/DDBJ databases">
        <title>Genome sequencing project for genomic taxonomy and phylogenomics of Bacillus-like bacteria.</title>
        <authorList>
            <person name="Liu B."/>
            <person name="Wang J."/>
            <person name="Zhu Y."/>
            <person name="Liu G."/>
            <person name="Chen Q."/>
            <person name="Chen Z."/>
            <person name="Lan J."/>
            <person name="Che J."/>
            <person name="Ge C."/>
            <person name="Shi H."/>
            <person name="Pan Z."/>
            <person name="Liu X."/>
        </authorList>
    </citation>
    <scope>NUCLEOTIDE SEQUENCE [LARGE SCALE GENOMIC DNA]</scope>
    <source>
        <strain evidence="1 2">LMG 18435</strain>
    </source>
</reference>
<dbReference type="AlphaFoldDB" id="A0A0Q3TDN1"/>
<evidence type="ECO:0000313" key="1">
    <source>
        <dbReference type="EMBL" id="KQL52208.1"/>
    </source>
</evidence>
<protein>
    <submittedName>
        <fullName evidence="1">Uncharacterized protein</fullName>
    </submittedName>
</protein>
<name>A0A0Q3TDN1_9BACI</name>
<dbReference type="OrthoDB" id="2361182at2"/>
<dbReference type="Proteomes" id="UP000051888">
    <property type="component" value="Unassembled WGS sequence"/>
</dbReference>
<dbReference type="RefSeq" id="WP_055737888.1">
    <property type="nucleotide sequence ID" value="NZ_JAAIWL010000052.1"/>
</dbReference>
<organism evidence="1 2">
    <name type="scientific">Heyndrickxia shackletonii</name>
    <dbReference type="NCBI Taxonomy" id="157838"/>
    <lineage>
        <taxon>Bacteria</taxon>
        <taxon>Bacillati</taxon>
        <taxon>Bacillota</taxon>
        <taxon>Bacilli</taxon>
        <taxon>Bacillales</taxon>
        <taxon>Bacillaceae</taxon>
        <taxon>Heyndrickxia</taxon>
    </lineage>
</organism>
<dbReference type="InterPro" id="IPR046155">
    <property type="entry name" value="DUF6157"/>
</dbReference>
<keyword evidence="2" id="KW-1185">Reference proteome</keyword>
<gene>
    <name evidence="1" type="ORF">AN964_00740</name>
</gene>
<dbReference type="PATRIC" id="fig|157838.3.peg.161"/>
<accession>A0A0Q3TDN1</accession>
<evidence type="ECO:0000313" key="2">
    <source>
        <dbReference type="Proteomes" id="UP000051888"/>
    </source>
</evidence>
<dbReference type="STRING" id="157838.AN964_00740"/>
<dbReference type="Pfam" id="PF19654">
    <property type="entry name" value="DUF6157"/>
    <property type="match status" value="1"/>
</dbReference>
<dbReference type="EMBL" id="LJJC01000004">
    <property type="protein sequence ID" value="KQL52208.1"/>
    <property type="molecule type" value="Genomic_DNA"/>
</dbReference>
<sequence length="132" mass="15691">MVYYNTLILISDDCPAQESRVPISNRNKKTLAEIEYQLLNENPGFYTHDELQFEAYMNHREIPETNREEERKRFFAKKRACMRTSALPKRYGWGIYFDAQGKAELVPVESDRYQMLENSDTIKKVKAMRSKR</sequence>